<dbReference type="SMART" id="SM00091">
    <property type="entry name" value="PAS"/>
    <property type="match status" value="1"/>
</dbReference>
<dbReference type="Gene3D" id="3.30.450.20">
    <property type="entry name" value="PAS domain"/>
    <property type="match status" value="1"/>
</dbReference>
<dbReference type="Pfam" id="PF00990">
    <property type="entry name" value="GGDEF"/>
    <property type="match status" value="1"/>
</dbReference>
<dbReference type="EMBL" id="MCRI01000007">
    <property type="protein sequence ID" value="ODN67300.1"/>
    <property type="molecule type" value="Genomic_DNA"/>
</dbReference>
<keyword evidence="8" id="KW-0378">Hydrolase</keyword>
<dbReference type="InterPro" id="IPR000160">
    <property type="entry name" value="GGDEF_dom"/>
</dbReference>
<dbReference type="GO" id="GO:0071111">
    <property type="term" value="F:cyclic-guanylate-specific phosphodiesterase activity"/>
    <property type="evidence" value="ECO:0007669"/>
    <property type="project" value="UniProtKB-EC"/>
</dbReference>
<keyword evidence="9" id="KW-1185">Reference proteome</keyword>
<evidence type="ECO:0000259" key="6">
    <source>
        <dbReference type="PROSITE" id="PS50883"/>
    </source>
</evidence>
<dbReference type="STRING" id="291169.A9E74_01027"/>
<evidence type="ECO:0000259" key="5">
    <source>
        <dbReference type="PROSITE" id="PS50112"/>
    </source>
</evidence>
<evidence type="ECO:0000256" key="1">
    <source>
        <dbReference type="ARBA" id="ARBA00012282"/>
    </source>
</evidence>
<feature type="signal peptide" evidence="4">
    <location>
        <begin position="1"/>
        <end position="28"/>
    </location>
</feature>
<evidence type="ECO:0000256" key="4">
    <source>
        <dbReference type="SAM" id="SignalP"/>
    </source>
</evidence>
<dbReference type="InterPro" id="IPR035919">
    <property type="entry name" value="EAL_sf"/>
</dbReference>
<dbReference type="InterPro" id="IPR013656">
    <property type="entry name" value="PAS_4"/>
</dbReference>
<dbReference type="EC" id="3.1.4.52" evidence="1"/>
<dbReference type="FunFam" id="3.20.20.450:FF:000001">
    <property type="entry name" value="Cyclic di-GMP phosphodiesterase yahA"/>
    <property type="match status" value="1"/>
</dbReference>
<dbReference type="Proteomes" id="UP000094379">
    <property type="component" value="Unassembled WGS sequence"/>
</dbReference>
<dbReference type="SUPFAM" id="SSF55073">
    <property type="entry name" value="Nucleotide cyclase"/>
    <property type="match status" value="1"/>
</dbReference>
<evidence type="ECO:0000259" key="7">
    <source>
        <dbReference type="PROSITE" id="PS50887"/>
    </source>
</evidence>
<dbReference type="Gene3D" id="3.20.20.450">
    <property type="entry name" value="EAL domain"/>
    <property type="match status" value="1"/>
</dbReference>
<dbReference type="Pfam" id="PF08448">
    <property type="entry name" value="PAS_4"/>
    <property type="match status" value="1"/>
</dbReference>
<dbReference type="RefSeq" id="WP_084002932.1">
    <property type="nucleotide sequence ID" value="NZ_MCRI01000007.1"/>
</dbReference>
<proteinExistence type="predicted"/>
<evidence type="ECO:0000313" key="9">
    <source>
        <dbReference type="Proteomes" id="UP000094379"/>
    </source>
</evidence>
<dbReference type="PROSITE" id="PS50887">
    <property type="entry name" value="GGDEF"/>
    <property type="match status" value="1"/>
</dbReference>
<evidence type="ECO:0000256" key="3">
    <source>
        <dbReference type="SAM" id="Phobius"/>
    </source>
</evidence>
<accession>A0A1E3GTB9</accession>
<feature type="chain" id="PRO_5009128655" description="cyclic-guanylate-specific phosphodiesterase" evidence="4">
    <location>
        <begin position="29"/>
        <end position="864"/>
    </location>
</feature>
<keyword evidence="4" id="KW-0732">Signal</keyword>
<dbReference type="InterPro" id="IPR001638">
    <property type="entry name" value="Solute-binding_3/MltF_N"/>
</dbReference>
<keyword evidence="3" id="KW-0472">Membrane</keyword>
<feature type="domain" description="EAL" evidence="6">
    <location>
        <begin position="604"/>
        <end position="858"/>
    </location>
</feature>
<dbReference type="PANTHER" id="PTHR44757">
    <property type="entry name" value="DIGUANYLATE CYCLASE DGCP"/>
    <property type="match status" value="1"/>
</dbReference>
<dbReference type="PROSITE" id="PS50883">
    <property type="entry name" value="EAL"/>
    <property type="match status" value="1"/>
</dbReference>
<keyword evidence="2" id="KW-0973">c-di-GMP</keyword>
<dbReference type="Pfam" id="PF00497">
    <property type="entry name" value="SBP_bac_3"/>
    <property type="match status" value="1"/>
</dbReference>
<dbReference type="NCBIfam" id="TIGR00229">
    <property type="entry name" value="sensory_box"/>
    <property type="match status" value="1"/>
</dbReference>
<dbReference type="InterPro" id="IPR035965">
    <property type="entry name" value="PAS-like_dom_sf"/>
</dbReference>
<dbReference type="NCBIfam" id="TIGR00254">
    <property type="entry name" value="GGDEF"/>
    <property type="match status" value="1"/>
</dbReference>
<dbReference type="CDD" id="cd01948">
    <property type="entry name" value="EAL"/>
    <property type="match status" value="1"/>
</dbReference>
<dbReference type="SMART" id="SM00052">
    <property type="entry name" value="EAL"/>
    <property type="match status" value="1"/>
</dbReference>
<reference evidence="8 9" key="1">
    <citation type="submission" date="2016-07" db="EMBL/GenBank/DDBJ databases">
        <title>Draft Genome Sequence of Methylophaga muralis Bur 1.</title>
        <authorList>
            <person name="Vasilenko O.V."/>
            <person name="Doronina N.V."/>
            <person name="Shmareva M.N."/>
            <person name="Tarlachkov S.V."/>
            <person name="Mustakhimov I."/>
            <person name="Trotsenko Y.A."/>
        </authorList>
    </citation>
    <scope>NUCLEOTIDE SEQUENCE [LARGE SCALE GENOMIC DNA]</scope>
    <source>
        <strain evidence="8 9">Bur 1</strain>
    </source>
</reference>
<evidence type="ECO:0000313" key="8">
    <source>
        <dbReference type="EMBL" id="ODN67300.1"/>
    </source>
</evidence>
<dbReference type="InterPro" id="IPR043128">
    <property type="entry name" value="Rev_trsase/Diguanyl_cyclase"/>
</dbReference>
<dbReference type="Pfam" id="PF00563">
    <property type="entry name" value="EAL"/>
    <property type="match status" value="1"/>
</dbReference>
<dbReference type="SUPFAM" id="SSF141868">
    <property type="entry name" value="EAL domain-like"/>
    <property type="match status" value="1"/>
</dbReference>
<dbReference type="PROSITE" id="PS50112">
    <property type="entry name" value="PAS"/>
    <property type="match status" value="1"/>
</dbReference>
<dbReference type="SUPFAM" id="SSF53850">
    <property type="entry name" value="Periplasmic binding protein-like II"/>
    <property type="match status" value="1"/>
</dbReference>
<sequence>MIPKARLLNLSSLTVLLLALLSSGKVLAEPTTLRVGVYENPPKLLNNSDGEVSGILGDILQIIADQENWQLIVVPCYWSDCLQLLANGEIDLLPDVATTIARTDLYDFHTTPALLSWSQIYVSRESNLTSLLELDGKRLALLKGSIQYDYLNQLAESFNIDVTFVLVDTQQAAFAALMNGIADAVTANNFISELKAAELNLRATPIIFQPSRLYFATPKGQHGDVLETLDNYLQKWQKEANSPYFSVLQKWNSPAVKTVIPKELWWLLIALLLGFVSAVVFSLLMRRRVHEKTISLRQSQQNLSVILDSVDAHIYIKDLQLNYQYVNQNVCKLIGLEEKDILGQTDAILFDKETCKTLRQHDLRVIEKGERIVEEEINTVLGSENPQTFLSVKLPLRQEDGTVYALCGISTDITDYLLIQKQLRKLALYDSLTGLANRRLLMEFLEDALVEDNQNHREGALLIVDLDAFKTLNDTLGHHAGDLLLQAVSKRLQSRLAPQDLAARLGSDEFVIVKPNMGILRHEVEVIAHQFAEEILQDFVLPFSLDQTQYIASASVGIALFSDAEGDVERLLQDADMALYRAKASGRNSLKFFDPTMQKEVKRRSELERKLREAISLQQLELYVQPQISSDQQYVGMEALLRWNDPVEGFISPADFIPIAESSGLIIPLGAWVLRKACQILADWSTIPGMENLTLSVNISPRQFRHLQFIDHIDSCLIELGVNPNHLELEITESLLIEDIDHTIERMNALRQRGLRFALDDFGTGYASLSYLKLLPLNKLKIDQSFVHDVLTDVNDEAIVSTIIALGQSLDLAVIAEGVETAEQAALLEKFGCHVYQGYYFGKPAPVDQWQKIISKVRLSHKNL</sequence>
<dbReference type="InterPro" id="IPR001633">
    <property type="entry name" value="EAL_dom"/>
</dbReference>
<evidence type="ECO:0000256" key="2">
    <source>
        <dbReference type="ARBA" id="ARBA00022636"/>
    </source>
</evidence>
<organism evidence="8 9">
    <name type="scientific">Methylophaga muralis</name>
    <dbReference type="NCBI Taxonomy" id="291169"/>
    <lineage>
        <taxon>Bacteria</taxon>
        <taxon>Pseudomonadati</taxon>
        <taxon>Pseudomonadota</taxon>
        <taxon>Gammaproteobacteria</taxon>
        <taxon>Thiotrichales</taxon>
        <taxon>Piscirickettsiaceae</taxon>
        <taxon>Methylophaga</taxon>
    </lineage>
</organism>
<gene>
    <name evidence="8" type="primary">gmr_6</name>
    <name evidence="8" type="ORF">A9E74_01027</name>
</gene>
<dbReference type="SUPFAM" id="SSF55785">
    <property type="entry name" value="PYP-like sensor domain (PAS domain)"/>
    <property type="match status" value="1"/>
</dbReference>
<dbReference type="InterPro" id="IPR000014">
    <property type="entry name" value="PAS"/>
</dbReference>
<name>A0A1E3GTB9_9GAMM</name>
<dbReference type="InterPro" id="IPR052155">
    <property type="entry name" value="Biofilm_reg_signaling"/>
</dbReference>
<dbReference type="Gene3D" id="3.40.190.10">
    <property type="entry name" value="Periplasmic binding protein-like II"/>
    <property type="match status" value="2"/>
</dbReference>
<dbReference type="AlphaFoldDB" id="A0A1E3GTB9"/>
<feature type="domain" description="PAS" evidence="5">
    <location>
        <begin position="299"/>
        <end position="369"/>
    </location>
</feature>
<dbReference type="CDD" id="cd01949">
    <property type="entry name" value="GGDEF"/>
    <property type="match status" value="1"/>
</dbReference>
<feature type="domain" description="GGDEF" evidence="7">
    <location>
        <begin position="457"/>
        <end position="595"/>
    </location>
</feature>
<feature type="transmembrane region" description="Helical" evidence="3">
    <location>
        <begin position="264"/>
        <end position="285"/>
    </location>
</feature>
<keyword evidence="3" id="KW-1133">Transmembrane helix</keyword>
<protein>
    <recommendedName>
        <fullName evidence="1">cyclic-guanylate-specific phosphodiesterase</fullName>
        <ecNumber evidence="1">3.1.4.52</ecNumber>
    </recommendedName>
</protein>
<comment type="caution">
    <text evidence="8">The sequence shown here is derived from an EMBL/GenBank/DDBJ whole genome shotgun (WGS) entry which is preliminary data.</text>
</comment>
<dbReference type="PATRIC" id="fig|291169.3.peg.1034"/>
<dbReference type="InterPro" id="IPR029787">
    <property type="entry name" value="Nucleotide_cyclase"/>
</dbReference>
<dbReference type="PANTHER" id="PTHR44757:SF2">
    <property type="entry name" value="BIOFILM ARCHITECTURE MAINTENANCE PROTEIN MBAA"/>
    <property type="match status" value="1"/>
</dbReference>
<dbReference type="SMART" id="SM00062">
    <property type="entry name" value="PBPb"/>
    <property type="match status" value="1"/>
</dbReference>
<keyword evidence="3" id="KW-0812">Transmembrane</keyword>
<dbReference type="Gene3D" id="3.30.70.270">
    <property type="match status" value="1"/>
</dbReference>
<dbReference type="SMART" id="SM00267">
    <property type="entry name" value="GGDEF"/>
    <property type="match status" value="1"/>
</dbReference>